<feature type="transmembrane region" description="Helical" evidence="8">
    <location>
        <begin position="66"/>
        <end position="87"/>
    </location>
</feature>
<keyword evidence="5 8" id="KW-0812">Transmembrane</keyword>
<organism evidence="10 11">
    <name type="scientific">Brucella anthropi (strain ATCC 49188 / DSM 6882 / CCUG 24695 / JCM 21032 / LMG 3331 / NBRC 15819 / NCTC 12168 / Alc 37)</name>
    <name type="common">Ochrobactrum anthropi</name>
    <dbReference type="NCBI Taxonomy" id="439375"/>
    <lineage>
        <taxon>Bacteria</taxon>
        <taxon>Pseudomonadati</taxon>
        <taxon>Pseudomonadota</taxon>
        <taxon>Alphaproteobacteria</taxon>
        <taxon>Hyphomicrobiales</taxon>
        <taxon>Brucellaceae</taxon>
        <taxon>Brucella/Ochrobactrum group</taxon>
        <taxon>Brucella</taxon>
    </lineage>
</organism>
<evidence type="ECO:0000256" key="8">
    <source>
        <dbReference type="SAM" id="Phobius"/>
    </source>
</evidence>
<keyword evidence="7 8" id="KW-0472">Membrane</keyword>
<comment type="subcellular location">
    <subcellularLocation>
        <location evidence="1">Cell membrane</location>
        <topology evidence="1">Multi-pass membrane protein</topology>
    </subcellularLocation>
</comment>
<feature type="transmembrane region" description="Helical" evidence="8">
    <location>
        <begin position="271"/>
        <end position="289"/>
    </location>
</feature>
<evidence type="ECO:0000313" key="10">
    <source>
        <dbReference type="EMBL" id="ABS15321.1"/>
    </source>
</evidence>
<comment type="similarity">
    <text evidence="2">Belongs to the EamA transporter family.</text>
</comment>
<dbReference type="HOGENOM" id="CLU_054508_1_0_5"/>
<protein>
    <submittedName>
        <fullName evidence="10">RarD protein, DMT superfamily transporter</fullName>
    </submittedName>
</protein>
<evidence type="ECO:0000256" key="1">
    <source>
        <dbReference type="ARBA" id="ARBA00004651"/>
    </source>
</evidence>
<keyword evidence="6 8" id="KW-1133">Transmembrane helix</keyword>
<evidence type="ECO:0000256" key="2">
    <source>
        <dbReference type="ARBA" id="ARBA00007362"/>
    </source>
</evidence>
<dbReference type="InterPro" id="IPR037185">
    <property type="entry name" value="EmrE-like"/>
</dbReference>
<evidence type="ECO:0000256" key="7">
    <source>
        <dbReference type="ARBA" id="ARBA00023136"/>
    </source>
</evidence>
<evidence type="ECO:0000256" key="4">
    <source>
        <dbReference type="ARBA" id="ARBA00022475"/>
    </source>
</evidence>
<gene>
    <name evidence="10" type="ordered locus">Oant_2608</name>
</gene>
<feature type="transmembrane region" description="Helical" evidence="8">
    <location>
        <begin position="206"/>
        <end position="226"/>
    </location>
</feature>
<dbReference type="Pfam" id="PF00892">
    <property type="entry name" value="EamA"/>
    <property type="match status" value="1"/>
</dbReference>
<dbReference type="EMBL" id="CP000758">
    <property type="protein sequence ID" value="ABS15321.1"/>
    <property type="molecule type" value="Genomic_DNA"/>
</dbReference>
<accession>A6X267</accession>
<feature type="transmembrane region" description="Helical" evidence="8">
    <location>
        <begin position="295"/>
        <end position="316"/>
    </location>
</feature>
<reference evidence="10 11" key="1">
    <citation type="journal article" date="2011" name="J. Bacteriol.">
        <title>Genome of Ochrobactrum anthropi ATCC 49188 T, a versatile opportunistic pathogen and symbiont of several eukaryotic hosts.</title>
        <authorList>
            <person name="Chain P.S."/>
            <person name="Lang D.M."/>
            <person name="Comerci D.J."/>
            <person name="Malfatti S.A."/>
            <person name="Vergez L.M."/>
            <person name="Shin M."/>
            <person name="Ugalde R.A."/>
            <person name="Garcia E."/>
            <person name="Tolmasky M.E."/>
        </authorList>
    </citation>
    <scope>NUCLEOTIDE SEQUENCE [LARGE SCALE GENOMIC DNA]</scope>
    <source>
        <strain evidence="11">ATCC 49188 / DSM 6882 / CCUG 24695 / JCM 21032 / LMG 3331 / NBRC 15819 / NCTC 12168 / Alc 37</strain>
    </source>
</reference>
<sequence>MLRLPQSVCDIFSFAEERGMSDQTITDTRLSDGSRGFLMALAAYGLWGALPFYLKALGHIPAMEVVSHRVIWSVPVALLLLLALGQFKGILSAVRQPRMLAMAALTAGLITINWSIYVWAVAHDQVMGAALGYYINPLFNVVLGGLFLGERLTRVQYVAVGLAFAAVILLTVNAGGLPWVSLALPLTFGLYGFFRKSLPMPPLQGFTLEVLILCIPALGYVLWLAANGQDHFSTGPAFNVTMLLLAGPFTAIPLILYAGGAKLLRYTTLGLMQYMTPTMLFFFAIFIFHEPFSTAQLGAFALIWAGLALYTWSMLVEHRRGRVKA</sequence>
<keyword evidence="4" id="KW-1003">Cell membrane</keyword>
<feature type="transmembrane region" description="Helical" evidence="8">
    <location>
        <begin position="238"/>
        <end position="259"/>
    </location>
</feature>
<dbReference type="NCBIfam" id="TIGR00688">
    <property type="entry name" value="rarD"/>
    <property type="match status" value="1"/>
</dbReference>
<dbReference type="PANTHER" id="PTHR22911:SF137">
    <property type="entry name" value="SOLUTE CARRIER FAMILY 35 MEMBER G2-RELATED"/>
    <property type="match status" value="1"/>
</dbReference>
<dbReference type="Proteomes" id="UP000002301">
    <property type="component" value="Chromosome 1"/>
</dbReference>
<dbReference type="STRING" id="439375.Oant_2608"/>
<feature type="domain" description="EamA" evidence="9">
    <location>
        <begin position="35"/>
        <end position="171"/>
    </location>
</feature>
<dbReference type="GO" id="GO:0005886">
    <property type="term" value="C:plasma membrane"/>
    <property type="evidence" value="ECO:0007669"/>
    <property type="project" value="UniProtKB-SubCell"/>
</dbReference>
<feature type="transmembrane region" description="Helical" evidence="8">
    <location>
        <begin position="178"/>
        <end position="194"/>
    </location>
</feature>
<feature type="transmembrane region" description="Helical" evidence="8">
    <location>
        <begin position="36"/>
        <end position="54"/>
    </location>
</feature>
<dbReference type="AlphaFoldDB" id="A6X267"/>
<dbReference type="SUPFAM" id="SSF103481">
    <property type="entry name" value="Multidrug resistance efflux transporter EmrE"/>
    <property type="match status" value="2"/>
</dbReference>
<keyword evidence="3" id="KW-0813">Transport</keyword>
<dbReference type="PANTHER" id="PTHR22911">
    <property type="entry name" value="ACYL-MALONYL CONDENSING ENZYME-RELATED"/>
    <property type="match status" value="1"/>
</dbReference>
<feature type="transmembrane region" description="Helical" evidence="8">
    <location>
        <begin position="99"/>
        <end position="120"/>
    </location>
</feature>
<keyword evidence="11" id="KW-1185">Reference proteome</keyword>
<name>A6X267_BRUA4</name>
<dbReference type="InterPro" id="IPR004626">
    <property type="entry name" value="RarD"/>
</dbReference>
<evidence type="ECO:0000256" key="6">
    <source>
        <dbReference type="ARBA" id="ARBA00022989"/>
    </source>
</evidence>
<evidence type="ECO:0000256" key="3">
    <source>
        <dbReference type="ARBA" id="ARBA00022448"/>
    </source>
</evidence>
<evidence type="ECO:0000256" key="5">
    <source>
        <dbReference type="ARBA" id="ARBA00022692"/>
    </source>
</evidence>
<proteinExistence type="inferred from homology"/>
<dbReference type="KEGG" id="oan:Oant_2608"/>
<evidence type="ECO:0000259" key="9">
    <source>
        <dbReference type="Pfam" id="PF00892"/>
    </source>
</evidence>
<dbReference type="InterPro" id="IPR000620">
    <property type="entry name" value="EamA_dom"/>
</dbReference>
<evidence type="ECO:0000313" key="11">
    <source>
        <dbReference type="Proteomes" id="UP000002301"/>
    </source>
</evidence>
<dbReference type="eggNOG" id="COG2962">
    <property type="taxonomic scope" value="Bacteria"/>
</dbReference>
<dbReference type="PhylomeDB" id="A6X267"/>
<feature type="transmembrane region" description="Helical" evidence="8">
    <location>
        <begin position="126"/>
        <end position="148"/>
    </location>
</feature>
<feature type="transmembrane region" description="Helical" evidence="8">
    <location>
        <begin position="155"/>
        <end position="172"/>
    </location>
</feature>